<dbReference type="Gene3D" id="3.90.550.10">
    <property type="entry name" value="Spore Coat Polysaccharide Biosynthesis Protein SpsA, Chain A"/>
    <property type="match status" value="1"/>
</dbReference>
<dbReference type="PANTHER" id="PTHR43685:SF11">
    <property type="entry name" value="GLYCOSYLTRANSFERASE TAGX-RELATED"/>
    <property type="match status" value="1"/>
</dbReference>
<proteinExistence type="predicted"/>
<evidence type="ECO:0000259" key="2">
    <source>
        <dbReference type="Pfam" id="PF00535"/>
    </source>
</evidence>
<feature type="domain" description="Glycosyltransferase 2-like" evidence="2">
    <location>
        <begin position="11"/>
        <end position="172"/>
    </location>
</feature>
<dbReference type="Pfam" id="PF00535">
    <property type="entry name" value="Glycos_transf_2"/>
    <property type="match status" value="1"/>
</dbReference>
<dbReference type="GO" id="GO:0016757">
    <property type="term" value="F:glycosyltransferase activity"/>
    <property type="evidence" value="ECO:0007669"/>
    <property type="project" value="UniProtKB-KW"/>
</dbReference>
<gene>
    <name evidence="3" type="ORF">ABS648_27835</name>
</gene>
<evidence type="ECO:0000256" key="1">
    <source>
        <dbReference type="ARBA" id="ARBA00022519"/>
    </source>
</evidence>
<keyword evidence="1" id="KW-1003">Cell membrane</keyword>
<dbReference type="InterPro" id="IPR050834">
    <property type="entry name" value="Glycosyltransf_2"/>
</dbReference>
<keyword evidence="3" id="KW-0328">Glycosyltransferase</keyword>
<dbReference type="PANTHER" id="PTHR43685">
    <property type="entry name" value="GLYCOSYLTRANSFERASE"/>
    <property type="match status" value="1"/>
</dbReference>
<accession>A0AAU7Y095</accession>
<dbReference type="RefSeq" id="WP_350447168.1">
    <property type="nucleotide sequence ID" value="NZ_CP158373.1"/>
</dbReference>
<dbReference type="EMBL" id="CP158373">
    <property type="protein sequence ID" value="XBY63701.1"/>
    <property type="molecule type" value="Genomic_DNA"/>
</dbReference>
<reference evidence="3" key="1">
    <citation type="submission" date="2023-08" db="EMBL/GenBank/DDBJ databases">
        <title>Increased levels of nutrients transform a symbiont into a lethal pathobiont.</title>
        <authorList>
            <person name="Lachnit T."/>
            <person name="Ulrich L."/>
            <person name="Willmer F.M."/>
            <person name="Hasenbein T."/>
            <person name="Steiner L.X."/>
            <person name="Wolters M."/>
            <person name="Herbst E.M."/>
            <person name="Deines P."/>
        </authorList>
    </citation>
    <scope>NUCLEOTIDE SEQUENCE</scope>
    <source>
        <strain evidence="3">T3</strain>
    </source>
</reference>
<dbReference type="InterPro" id="IPR029044">
    <property type="entry name" value="Nucleotide-diphossugar_trans"/>
</dbReference>
<keyword evidence="1" id="KW-0472">Membrane</keyword>
<protein>
    <submittedName>
        <fullName evidence="3">Glycosyltransferase</fullName>
        <ecNumber evidence="3">2.4.-.-</ecNumber>
    </submittedName>
</protein>
<sequence>MTDTQDSPLVSVIISSYNHGHYIEACINSVLAQTYPGIELLVVDDGSSDDSVARIRRMQEEHGFDFVARENKGLAHTLNELVARSKGSLIAPFGSDDVMLPERLALQVAYMQDKPEVGICAGNICTIDGQGRTIPGKDRDRPLRRLDFEDLFNARKDGAPAPTLLFRRDALEAVGGFDPAIRLEDLLIELKIARAGYFIDILPDVLALYRVHDTNTYKNRRMMIDAVLATYAHFGDHPNYAEVCARFINSMLLKTARDDKPLARELLGRLPLRYWNGKTLNALGRLYLG</sequence>
<dbReference type="InterPro" id="IPR001173">
    <property type="entry name" value="Glyco_trans_2-like"/>
</dbReference>
<evidence type="ECO:0000313" key="3">
    <source>
        <dbReference type="EMBL" id="XBY63701.1"/>
    </source>
</evidence>
<dbReference type="AlphaFoldDB" id="A0AAU7Y095"/>
<organism evidence="3">
    <name type="scientific">Pseudomonas solani</name>
    <dbReference type="NCBI Taxonomy" id="2731552"/>
    <lineage>
        <taxon>Bacteria</taxon>
        <taxon>Pseudomonadati</taxon>
        <taxon>Pseudomonadota</taxon>
        <taxon>Gammaproteobacteria</taxon>
        <taxon>Pseudomonadales</taxon>
        <taxon>Pseudomonadaceae</taxon>
        <taxon>Pseudomonas</taxon>
    </lineage>
</organism>
<dbReference type="EC" id="2.4.-.-" evidence="3"/>
<dbReference type="SUPFAM" id="SSF53448">
    <property type="entry name" value="Nucleotide-diphospho-sugar transferases"/>
    <property type="match status" value="1"/>
</dbReference>
<name>A0AAU7Y095_9PSED</name>
<keyword evidence="1" id="KW-0997">Cell inner membrane</keyword>
<keyword evidence="3" id="KW-0808">Transferase</keyword>